<dbReference type="EMBL" id="CABFNB010000041">
    <property type="protein sequence ID" value="VTZ60195.1"/>
    <property type="molecule type" value="Genomic_DNA"/>
</dbReference>
<proteinExistence type="predicted"/>
<accession>A0A508WSJ6</accession>
<name>A0A508WSJ6_9HYPH</name>
<reference evidence="1" key="1">
    <citation type="submission" date="2019-06" db="EMBL/GenBank/DDBJ databases">
        <authorList>
            <person name="Le Quere A."/>
            <person name="Colella S."/>
        </authorList>
    </citation>
    <scope>NUCLEOTIDE SEQUENCE</scope>
    <source>
        <strain evidence="1">EmedicaeMD41</strain>
    </source>
</reference>
<dbReference type="Proteomes" id="UP000507954">
    <property type="component" value="Unassembled WGS sequence"/>
</dbReference>
<protein>
    <submittedName>
        <fullName evidence="1">Uncharacterized protein</fullName>
    </submittedName>
</protein>
<organism evidence="1">
    <name type="scientific">Sinorhizobium medicae</name>
    <dbReference type="NCBI Taxonomy" id="110321"/>
    <lineage>
        <taxon>Bacteria</taxon>
        <taxon>Pseudomonadati</taxon>
        <taxon>Pseudomonadota</taxon>
        <taxon>Alphaproteobacteria</taxon>
        <taxon>Hyphomicrobiales</taxon>
        <taxon>Rhizobiaceae</taxon>
        <taxon>Sinorhizobium/Ensifer group</taxon>
        <taxon>Sinorhizobium</taxon>
    </lineage>
</organism>
<gene>
    <name evidence="1" type="ORF">EMEDMD4_1350022</name>
</gene>
<evidence type="ECO:0000313" key="1">
    <source>
        <dbReference type="EMBL" id="VTZ60195.1"/>
    </source>
</evidence>
<sequence length="92" mass="10141">MTIFGPFSKETDFSVERNNNGWSNFRVDDLDWLVASLTASGIALETGMSGARRQVALPGFMIRRAIQSSCGSRRRIDGERVAPACERTKVCA</sequence>
<dbReference type="AlphaFoldDB" id="A0A508WSJ6"/>